<dbReference type="InterPro" id="IPR018119">
    <property type="entry name" value="Strictosidine_synth_cons-reg"/>
</dbReference>
<evidence type="ECO:0000256" key="3">
    <source>
        <dbReference type="ARBA" id="ARBA00023180"/>
    </source>
</evidence>
<organism evidence="5 6">
    <name type="scientific">Deinococcus aetherius</name>
    <dbReference type="NCBI Taxonomy" id="200252"/>
    <lineage>
        <taxon>Bacteria</taxon>
        <taxon>Thermotogati</taxon>
        <taxon>Deinococcota</taxon>
        <taxon>Deinococci</taxon>
        <taxon>Deinococcales</taxon>
        <taxon>Deinococcaceae</taxon>
        <taxon>Deinococcus</taxon>
    </lineage>
</organism>
<keyword evidence="6" id="KW-1185">Reference proteome</keyword>
<dbReference type="Pfam" id="PF20067">
    <property type="entry name" value="SSL_N"/>
    <property type="match status" value="1"/>
</dbReference>
<gene>
    <name evidence="5" type="ORF">DAETH_38230</name>
</gene>
<dbReference type="Pfam" id="PF03088">
    <property type="entry name" value="Str_synth"/>
    <property type="match status" value="1"/>
</dbReference>
<keyword evidence="3" id="KW-0325">Glycoprotein</keyword>
<evidence type="ECO:0000256" key="1">
    <source>
        <dbReference type="ARBA" id="ARBA00009191"/>
    </source>
</evidence>
<proteinExistence type="inferred from homology"/>
<dbReference type="RefSeq" id="WP_264777695.1">
    <property type="nucleotide sequence ID" value="NZ_AP026561.1"/>
</dbReference>
<dbReference type="PANTHER" id="PTHR10426">
    <property type="entry name" value="STRICTOSIDINE SYNTHASE-RELATED"/>
    <property type="match status" value="1"/>
</dbReference>
<accession>A0ABM8AJ69</accession>
<evidence type="ECO:0000313" key="5">
    <source>
        <dbReference type="EMBL" id="BDP43854.1"/>
    </source>
</evidence>
<dbReference type="EMBL" id="AP026561">
    <property type="protein sequence ID" value="BDP43854.1"/>
    <property type="molecule type" value="Genomic_DNA"/>
</dbReference>
<comment type="similarity">
    <text evidence="1">Belongs to the strictosidine synthase family.</text>
</comment>
<evidence type="ECO:0000313" key="6">
    <source>
        <dbReference type="Proteomes" id="UP001064971"/>
    </source>
</evidence>
<geneLocation type="plasmid" evidence="5 6">
    <name>pDAETH-1</name>
</geneLocation>
<dbReference type="PANTHER" id="PTHR10426:SF88">
    <property type="entry name" value="ADIPOCYTE PLASMA MEMBRANE-ASSOCIATED PROTEIN HEMOMUCIN-RELATED"/>
    <property type="match status" value="1"/>
</dbReference>
<evidence type="ECO:0000259" key="4">
    <source>
        <dbReference type="Pfam" id="PF03088"/>
    </source>
</evidence>
<sequence length="405" mass="43350">MLSSVPRRSAARSPRRVTPVALGLLAAGAAVFLVWPSPIRPVAWTPAPALPPTGVLAPNDALRAGEWIGTGRLHRPEDVAFDAQGRMYVGSRDEVSGQGATGAGDLNPRIERVTFAPDGSARVEEWVRLPGGGPLDLRFDHAGNLLVASWGQGLLSISPGRQVRVLVPEGQVIGGEPFGFADGVAAHPDGRVFFTQGTRGAYTPDKAVLDVLSGRPGGRLLEYTPRTGAVRVLIPDLSFGNGVVLAPDGSFVLVADQYRYRIRRYWLTGARAGTEDVFIDNLPGFVHNLSLDDVGVLWIAVNRPRNPLADRLAPYPWLKAQVAKLPSALFNAPPSRDESRRGEGSVLAVDLRGRPLLSLQNPPRRLNFLSSAVYHGGFLYLGSIDGGPVLRVPLPARPLPGGETR</sequence>
<keyword evidence="5" id="KW-0614">Plasmid</keyword>
<keyword evidence="2" id="KW-0597">Phosphoprotein</keyword>
<feature type="domain" description="Strictosidine synthase conserved region" evidence="4">
    <location>
        <begin position="188"/>
        <end position="269"/>
    </location>
</feature>
<evidence type="ECO:0000256" key="2">
    <source>
        <dbReference type="ARBA" id="ARBA00022553"/>
    </source>
</evidence>
<protein>
    <recommendedName>
        <fullName evidence="4">Strictosidine synthase conserved region domain-containing protein</fullName>
    </recommendedName>
</protein>
<dbReference type="SUPFAM" id="SSF63829">
    <property type="entry name" value="Calcium-dependent phosphotriesterase"/>
    <property type="match status" value="1"/>
</dbReference>
<dbReference type="InterPro" id="IPR011042">
    <property type="entry name" value="6-blade_b-propeller_TolB-like"/>
</dbReference>
<dbReference type="Proteomes" id="UP001064971">
    <property type="component" value="Plasmid pDAETH-1"/>
</dbReference>
<reference evidence="5" key="1">
    <citation type="submission" date="2022-07" db="EMBL/GenBank/DDBJ databases">
        <title>Complete Genome Sequence of the Radioresistant Bacterium Deinococcus aetherius ST0316, Isolated from the Air Dust collected in Lower Stratosphere above Japan.</title>
        <authorList>
            <person name="Satoh K."/>
            <person name="Hagiwara K."/>
            <person name="Katsumata K."/>
            <person name="Kubo A."/>
            <person name="Yokobori S."/>
            <person name="Yamagishi A."/>
            <person name="Oono Y."/>
            <person name="Narumi I."/>
        </authorList>
    </citation>
    <scope>NUCLEOTIDE SEQUENCE</scope>
    <source>
        <strain evidence="5">ST0316</strain>
        <plasmid evidence="5">pDAETH-1</plasmid>
    </source>
</reference>
<name>A0ABM8AJ69_9DEIO</name>
<dbReference type="Gene3D" id="2.120.10.30">
    <property type="entry name" value="TolB, C-terminal domain"/>
    <property type="match status" value="1"/>
</dbReference>